<evidence type="ECO:0000313" key="2">
    <source>
        <dbReference type="EMBL" id="CBA26325.1"/>
    </source>
</evidence>
<name>C9Y636_CURXX</name>
<dbReference type="Pfam" id="PF08668">
    <property type="entry name" value="HDOD"/>
    <property type="match status" value="1"/>
</dbReference>
<proteinExistence type="predicted"/>
<evidence type="ECO:0000259" key="1">
    <source>
        <dbReference type="PROSITE" id="PS51833"/>
    </source>
</evidence>
<gene>
    <name evidence="2" type="ORF">Csp_E34130</name>
</gene>
<accession>C9Y636</accession>
<dbReference type="InterPro" id="IPR052340">
    <property type="entry name" value="RNase_Y/CdgJ"/>
</dbReference>
<dbReference type="Gene3D" id="1.10.3210.10">
    <property type="entry name" value="Hypothetical protein af1432"/>
    <property type="match status" value="1"/>
</dbReference>
<dbReference type="InterPro" id="IPR013976">
    <property type="entry name" value="HDOD"/>
</dbReference>
<dbReference type="AlphaFoldDB" id="C9Y636"/>
<dbReference type="PROSITE" id="PS51833">
    <property type="entry name" value="HDOD"/>
    <property type="match status" value="1"/>
</dbReference>
<feature type="domain" description="HDOD" evidence="1">
    <location>
        <begin position="30"/>
        <end position="222"/>
    </location>
</feature>
<reference evidence="2" key="1">
    <citation type="journal article" date="2010" name="Nature">
        <title>The Dynamic genome of Hydra.</title>
        <authorList>
            <person name="Chapman J.A."/>
            <person name="Kirkness E.F."/>
            <person name="Simakov O."/>
            <person name="Hampson S.E."/>
            <person name="Mitros T."/>
            <person name="Weinmaier T."/>
            <person name="Rattei T."/>
            <person name="Balasubramanian P.G."/>
            <person name="Borman J."/>
            <person name="Busam D."/>
            <person name="Disbennett K."/>
            <person name="Pfannkoch C."/>
            <person name="Sumin N."/>
            <person name="Sutton G."/>
            <person name="Viswanathan L."/>
            <person name="Walenz B."/>
            <person name="Goodstein D.M."/>
            <person name="Hellsten U."/>
            <person name="Kawashima T."/>
            <person name="Prochnik S.E."/>
            <person name="Putnam N.H."/>
            <person name="Shu S."/>
            <person name="Blumberg B."/>
            <person name="Dana C.E."/>
            <person name="Gee L."/>
            <person name="Kibler D.F."/>
            <person name="Law L."/>
            <person name="Lindgens D."/>
            <person name="Martinez D.E."/>
            <person name="Peng J."/>
            <person name="Wigge P.A."/>
            <person name="Bertulat B."/>
            <person name="Guder C."/>
            <person name="Nakamura Y."/>
            <person name="Ozbek S."/>
            <person name="Watanabe H."/>
            <person name="Khalturin K."/>
            <person name="Hemmrich G."/>
            <person name="Franke A."/>
            <person name="Augustin R."/>
            <person name="Fraune S."/>
            <person name="Hayakawa E."/>
            <person name="Hayakawa S."/>
            <person name="Hirose M."/>
            <person name="Hwang J."/>
            <person name="Ikeo K."/>
            <person name="Nishimiya-Fujisawa C."/>
            <person name="Ogura A."/>
            <person name="Takahashi T."/>
            <person name="Steinmetz P.R."/>
            <person name="Zhang X."/>
            <person name="Aufschnaiter R."/>
            <person name="Eder M.K."/>
            <person name="Gorny A.K."/>
            <person name="Salvenmoser W."/>
            <person name="Heimberg A.M."/>
            <person name="Wheeler B.M."/>
            <person name="Peterson K.J."/>
            <person name="Boettger A."/>
            <person name="Tischler P."/>
            <person name="Wolf A."/>
            <person name="Gojobori T."/>
            <person name="Remington K.A."/>
            <person name="Strausberg R.L."/>
            <person name="Venter J."/>
            <person name="Technau U."/>
            <person name="Hobmayer B."/>
            <person name="Bosch T.C."/>
            <person name="Holstein T.W."/>
            <person name="Fujisawa T."/>
            <person name="Bode H.R."/>
            <person name="David C.N."/>
            <person name="Rokhsar D.S."/>
            <person name="Steele R.E."/>
        </authorList>
    </citation>
    <scope>NUCLEOTIDE SEQUENCE</scope>
</reference>
<dbReference type="EMBL" id="FN543101">
    <property type="protein sequence ID" value="CBA26325.1"/>
    <property type="molecule type" value="Genomic_DNA"/>
</dbReference>
<dbReference type="PANTHER" id="PTHR33525:SF6">
    <property type="entry name" value="HDOD DOMAIN-CONTAINING PROTEIN"/>
    <property type="match status" value="1"/>
</dbReference>
<protein>
    <recommendedName>
        <fullName evidence="1">HDOD domain-containing protein</fullName>
    </recommendedName>
</protein>
<dbReference type="SUPFAM" id="SSF109604">
    <property type="entry name" value="HD-domain/PDEase-like"/>
    <property type="match status" value="1"/>
</dbReference>
<sequence>MQAIIERSSFVVCGRHVMNLSALLEQQFHLPSIPKVVALLLSELERPEPDLHKINRLISTDPALTTRLLQLANSSFFQQSGKISTVSEALALLDLSHVQTMAQAAAAAASPKAVPGIHLPQFWDYSLNVAKLSRSLATLVRLNPQAAFTTGLIHAVGELAMHLAMPEVCAMLDNEVPALGLNRAFVERSVLGYCYASVGAGYARMWQFPKPMVDAIEHQYAPFENNVYEPLAGVIHLAAWRARGKEAHLNDKGLAVTYPDAVGVALGLNIDMVLQQDPFDWAAHT</sequence>
<dbReference type="PANTHER" id="PTHR33525">
    <property type="match status" value="1"/>
</dbReference>
<organism evidence="2">
    <name type="scientific">Curvibacter symbiont subsp. Hydra magnipapillata</name>
    <dbReference type="NCBI Taxonomy" id="667019"/>
    <lineage>
        <taxon>Bacteria</taxon>
        <taxon>Pseudomonadati</taxon>
        <taxon>Pseudomonadota</taxon>
        <taxon>Betaproteobacteria</taxon>
        <taxon>Burkholderiales</taxon>
        <taxon>Comamonadaceae</taxon>
        <taxon>Curvibacter</taxon>
    </lineage>
</organism>